<sequence length="135" mass="15381">MITDKDNNSCNEDLSLKNSLEIVQDSGVVSFSSSKHEAAVRLQRVYKSFRTRRRLADSAVLLEQHWWKVLDFALLRKNSVSYFDIEEPDSVVSKWSRARTKAAKVGKGLSDDKKAQKLALQHWLEAATTQKKSTL</sequence>
<proteinExistence type="predicted"/>
<dbReference type="GO" id="GO:0005737">
    <property type="term" value="C:cytoplasm"/>
    <property type="evidence" value="ECO:0007669"/>
    <property type="project" value="UniProtKB-SubCell"/>
</dbReference>
<evidence type="ECO:0000313" key="6">
    <source>
        <dbReference type="Proteomes" id="UP000036987"/>
    </source>
</evidence>
<dbReference type="InterPro" id="IPR044159">
    <property type="entry name" value="IQM"/>
</dbReference>
<comment type="subcellular location">
    <subcellularLocation>
        <location evidence="2">Cytoplasm</location>
    </subcellularLocation>
    <subcellularLocation>
        <location evidence="1">Nucleus</location>
    </subcellularLocation>
</comment>
<evidence type="ECO:0000256" key="1">
    <source>
        <dbReference type="ARBA" id="ARBA00004123"/>
    </source>
</evidence>
<reference evidence="6" key="1">
    <citation type="journal article" date="2016" name="Nature">
        <title>The genome of the seagrass Zostera marina reveals angiosperm adaptation to the sea.</title>
        <authorList>
            <person name="Olsen J.L."/>
            <person name="Rouze P."/>
            <person name="Verhelst B."/>
            <person name="Lin Y.-C."/>
            <person name="Bayer T."/>
            <person name="Collen J."/>
            <person name="Dattolo E."/>
            <person name="De Paoli E."/>
            <person name="Dittami S."/>
            <person name="Maumus F."/>
            <person name="Michel G."/>
            <person name="Kersting A."/>
            <person name="Lauritano C."/>
            <person name="Lohaus R."/>
            <person name="Toepel M."/>
            <person name="Tonon T."/>
            <person name="Vanneste K."/>
            <person name="Amirebrahimi M."/>
            <person name="Brakel J."/>
            <person name="Bostroem C."/>
            <person name="Chovatia M."/>
            <person name="Grimwood J."/>
            <person name="Jenkins J.W."/>
            <person name="Jueterbock A."/>
            <person name="Mraz A."/>
            <person name="Stam W.T."/>
            <person name="Tice H."/>
            <person name="Bornberg-Bauer E."/>
            <person name="Green P.J."/>
            <person name="Pearson G.A."/>
            <person name="Procaccini G."/>
            <person name="Duarte C.M."/>
            <person name="Schmutz J."/>
            <person name="Reusch T.B.H."/>
            <person name="Van de Peer Y."/>
        </authorList>
    </citation>
    <scope>NUCLEOTIDE SEQUENCE [LARGE SCALE GENOMIC DNA]</scope>
    <source>
        <strain evidence="6">cv. Finnish</strain>
    </source>
</reference>
<comment type="caution">
    <text evidence="5">The sequence shown here is derived from an EMBL/GenBank/DDBJ whole genome shotgun (WGS) entry which is preliminary data.</text>
</comment>
<gene>
    <name evidence="5" type="ORF">ZOSMA_185G00590</name>
</gene>
<evidence type="ECO:0000256" key="2">
    <source>
        <dbReference type="ARBA" id="ARBA00004496"/>
    </source>
</evidence>
<dbReference type="OrthoDB" id="7344096at2759"/>
<accession>A0A0K9PSN8</accession>
<dbReference type="STRING" id="29655.A0A0K9PSN8"/>
<dbReference type="AlphaFoldDB" id="A0A0K9PSN8"/>
<keyword evidence="6" id="KW-1185">Reference proteome</keyword>
<dbReference type="GO" id="GO:0005634">
    <property type="term" value="C:nucleus"/>
    <property type="evidence" value="ECO:0007669"/>
    <property type="project" value="UniProtKB-SubCell"/>
</dbReference>
<dbReference type="EMBL" id="LFYR01000684">
    <property type="protein sequence ID" value="KMZ71240.1"/>
    <property type="molecule type" value="Genomic_DNA"/>
</dbReference>
<evidence type="ECO:0000256" key="3">
    <source>
        <dbReference type="ARBA" id="ARBA00022490"/>
    </source>
</evidence>
<evidence type="ECO:0000313" key="5">
    <source>
        <dbReference type="EMBL" id="KMZ71240.1"/>
    </source>
</evidence>
<name>A0A0K9PSN8_ZOSMR</name>
<dbReference type="PANTHER" id="PTHR31250:SF14">
    <property type="entry name" value="IQ DOMAIN-CONTAINING PROTEIN IQM2"/>
    <property type="match status" value="1"/>
</dbReference>
<keyword evidence="3" id="KW-0963">Cytoplasm</keyword>
<organism evidence="5 6">
    <name type="scientific">Zostera marina</name>
    <name type="common">Eelgrass</name>
    <dbReference type="NCBI Taxonomy" id="29655"/>
    <lineage>
        <taxon>Eukaryota</taxon>
        <taxon>Viridiplantae</taxon>
        <taxon>Streptophyta</taxon>
        <taxon>Embryophyta</taxon>
        <taxon>Tracheophyta</taxon>
        <taxon>Spermatophyta</taxon>
        <taxon>Magnoliopsida</taxon>
        <taxon>Liliopsida</taxon>
        <taxon>Zosteraceae</taxon>
        <taxon>Zostera</taxon>
    </lineage>
</organism>
<dbReference type="PANTHER" id="PTHR31250">
    <property type="entry name" value="IQ DOMAIN-CONTAINING PROTEIN IQM3"/>
    <property type="match status" value="1"/>
</dbReference>
<keyword evidence="4" id="KW-0539">Nucleus</keyword>
<protein>
    <submittedName>
        <fullName evidence="5">Uncharacterized protein</fullName>
    </submittedName>
</protein>
<dbReference type="Proteomes" id="UP000036987">
    <property type="component" value="Unassembled WGS sequence"/>
</dbReference>
<evidence type="ECO:0000256" key="4">
    <source>
        <dbReference type="ARBA" id="ARBA00023242"/>
    </source>
</evidence>